<dbReference type="Pfam" id="PF00067">
    <property type="entry name" value="p450"/>
    <property type="match status" value="1"/>
</dbReference>
<dbReference type="InterPro" id="IPR017972">
    <property type="entry name" value="Cyt_P450_CS"/>
</dbReference>
<evidence type="ECO:0000256" key="4">
    <source>
        <dbReference type="ARBA" id="ARBA00022723"/>
    </source>
</evidence>
<evidence type="ECO:0000256" key="2">
    <source>
        <dbReference type="ARBA" id="ARBA00010617"/>
    </source>
</evidence>
<evidence type="ECO:0000313" key="10">
    <source>
        <dbReference type="EMBL" id="JAA61328.1"/>
    </source>
</evidence>
<dbReference type="PRINTS" id="PR00463">
    <property type="entry name" value="EP450I"/>
</dbReference>
<dbReference type="EMBL" id="GACK01003706">
    <property type="protein sequence ID" value="JAA61328.1"/>
    <property type="molecule type" value="mRNA"/>
</dbReference>
<protein>
    <submittedName>
        <fullName evidence="10">Putative cytochrome p450 cyp11/cyp12/cyp24/cyp27 subfamily</fullName>
    </submittedName>
</protein>
<accession>L7MDL0</accession>
<comment type="cofactor">
    <cofactor evidence="1 8">
        <name>heme</name>
        <dbReference type="ChEBI" id="CHEBI:30413"/>
    </cofactor>
</comment>
<dbReference type="AlphaFoldDB" id="L7MDL0"/>
<keyword evidence="5 9" id="KW-0560">Oxidoreductase</keyword>
<reference evidence="10" key="1">
    <citation type="submission" date="2012-11" db="EMBL/GenBank/DDBJ databases">
        <authorList>
            <person name="Lucero-Rivera Y.E."/>
            <person name="Tovar-Ramirez D."/>
        </authorList>
    </citation>
    <scope>NUCLEOTIDE SEQUENCE</scope>
    <source>
        <tissue evidence="10">Salivary gland</tissue>
    </source>
</reference>
<reference evidence="10" key="2">
    <citation type="journal article" date="2015" name="J. Proteomics">
        <title>Sexual differences in the sialomes of the zebra tick, Rhipicephalus pulchellus.</title>
        <authorList>
            <person name="Tan A.W."/>
            <person name="Francischetti I.M."/>
            <person name="Slovak M."/>
            <person name="Kini R.M."/>
            <person name="Ribeiro J.M."/>
        </authorList>
    </citation>
    <scope>NUCLEOTIDE SEQUENCE</scope>
    <source>
        <tissue evidence="10">Salivary gland</tissue>
    </source>
</reference>
<evidence type="ECO:0000256" key="9">
    <source>
        <dbReference type="RuleBase" id="RU000461"/>
    </source>
</evidence>
<keyword evidence="7 9" id="KW-0503">Monooxygenase</keyword>
<feature type="non-terminal residue" evidence="10">
    <location>
        <position position="485"/>
    </location>
</feature>
<dbReference type="PANTHER" id="PTHR24279">
    <property type="entry name" value="CYTOCHROME P450"/>
    <property type="match status" value="1"/>
</dbReference>
<evidence type="ECO:0000256" key="5">
    <source>
        <dbReference type="ARBA" id="ARBA00023002"/>
    </source>
</evidence>
<evidence type="ECO:0000256" key="6">
    <source>
        <dbReference type="ARBA" id="ARBA00023004"/>
    </source>
</evidence>
<dbReference type="InterPro" id="IPR050479">
    <property type="entry name" value="CYP11_CYP27_families"/>
</dbReference>
<sequence length="485" mass="55482">RVERVGMSLSAACRRTKQGIHSSFEARKRCLSVSTSRCCDGLTLPKPFSEVPRIPSLPIVGSSWIYFPVLGRYNIRKQNEAAWDMYKRYGPVVGEHLPGRRVLVHLFNADDIRTLHQEEGRTPYRMGALPFELYHTERMKHFANPGIFNAQGEEWRRIRAAVQPCTIRPRTIQLYAEAMGQIAEDALELIASNRDENGDVSDCYDMMQRWAVESVMFVSLDKRLGLLAKSLPPESDAAGILKGILTIFSCMEKLMTRFPYYRYFPSPTMRTFQQAADYLVPRMFRIIKEAAEADKSKHDSSENSTILRHLYYLDRMDFKEMFTFLHDFVIGGAETTSGSATYTLYHLAMNPAAQEKARQEVLAATKDSSGRFPAHIHDQLHYVRACIREALRFHPIVPGVTRKINHDVVMSGYCIPANTVLKTELFVCGRLEEHFTRASEFLPERWLRSSDDNAQKTSDVVWRLHPFASLPFSIGPRMCIGRRVA</sequence>
<feature type="non-terminal residue" evidence="10">
    <location>
        <position position="1"/>
    </location>
</feature>
<dbReference type="InterPro" id="IPR001128">
    <property type="entry name" value="Cyt_P450"/>
</dbReference>
<proteinExistence type="evidence at transcript level"/>
<organism evidence="10">
    <name type="scientific">Rhipicephalus pulchellus</name>
    <name type="common">Yellow backed tick</name>
    <name type="synonym">Dermacentor pulchellus</name>
    <dbReference type="NCBI Taxonomy" id="72859"/>
    <lineage>
        <taxon>Eukaryota</taxon>
        <taxon>Metazoa</taxon>
        <taxon>Ecdysozoa</taxon>
        <taxon>Arthropoda</taxon>
        <taxon>Chelicerata</taxon>
        <taxon>Arachnida</taxon>
        <taxon>Acari</taxon>
        <taxon>Parasitiformes</taxon>
        <taxon>Ixodida</taxon>
        <taxon>Ixodoidea</taxon>
        <taxon>Ixodidae</taxon>
        <taxon>Rhipicephalinae</taxon>
        <taxon>Rhipicephalus</taxon>
        <taxon>Rhipicephalus</taxon>
    </lineage>
</organism>
<dbReference type="SUPFAM" id="SSF48264">
    <property type="entry name" value="Cytochrome P450"/>
    <property type="match status" value="1"/>
</dbReference>
<evidence type="ECO:0000256" key="8">
    <source>
        <dbReference type="PIRSR" id="PIRSR602401-1"/>
    </source>
</evidence>
<comment type="similarity">
    <text evidence="2 9">Belongs to the cytochrome P450 family.</text>
</comment>
<dbReference type="GO" id="GO:0005506">
    <property type="term" value="F:iron ion binding"/>
    <property type="evidence" value="ECO:0007669"/>
    <property type="project" value="InterPro"/>
</dbReference>
<evidence type="ECO:0000256" key="3">
    <source>
        <dbReference type="ARBA" id="ARBA00022617"/>
    </source>
</evidence>
<evidence type="ECO:0000256" key="1">
    <source>
        <dbReference type="ARBA" id="ARBA00001971"/>
    </source>
</evidence>
<keyword evidence="3 8" id="KW-0349">Heme</keyword>
<dbReference type="PRINTS" id="PR00385">
    <property type="entry name" value="P450"/>
</dbReference>
<dbReference type="GO" id="GO:0020037">
    <property type="term" value="F:heme binding"/>
    <property type="evidence" value="ECO:0007669"/>
    <property type="project" value="InterPro"/>
</dbReference>
<dbReference type="InterPro" id="IPR002401">
    <property type="entry name" value="Cyt_P450_E_grp-I"/>
</dbReference>
<evidence type="ECO:0000256" key="7">
    <source>
        <dbReference type="ARBA" id="ARBA00023033"/>
    </source>
</evidence>
<feature type="binding site" description="axial binding residue" evidence="8">
    <location>
        <position position="479"/>
    </location>
    <ligand>
        <name>heme</name>
        <dbReference type="ChEBI" id="CHEBI:30413"/>
    </ligand>
    <ligandPart>
        <name>Fe</name>
        <dbReference type="ChEBI" id="CHEBI:18248"/>
    </ligandPart>
</feature>
<dbReference type="Gene3D" id="1.10.630.10">
    <property type="entry name" value="Cytochrome P450"/>
    <property type="match status" value="1"/>
</dbReference>
<keyword evidence="6 8" id="KW-0408">Iron</keyword>
<dbReference type="CDD" id="cd11054">
    <property type="entry name" value="CYP24A1-like"/>
    <property type="match status" value="1"/>
</dbReference>
<dbReference type="InterPro" id="IPR036396">
    <property type="entry name" value="Cyt_P450_sf"/>
</dbReference>
<name>L7MDL0_RHIPC</name>
<keyword evidence="4 8" id="KW-0479">Metal-binding</keyword>
<dbReference type="GO" id="GO:0004497">
    <property type="term" value="F:monooxygenase activity"/>
    <property type="evidence" value="ECO:0007669"/>
    <property type="project" value="UniProtKB-KW"/>
</dbReference>
<dbReference type="GO" id="GO:0016705">
    <property type="term" value="F:oxidoreductase activity, acting on paired donors, with incorporation or reduction of molecular oxygen"/>
    <property type="evidence" value="ECO:0007669"/>
    <property type="project" value="InterPro"/>
</dbReference>
<dbReference type="PROSITE" id="PS00086">
    <property type="entry name" value="CYTOCHROME_P450"/>
    <property type="match status" value="1"/>
</dbReference>
<dbReference type="PANTHER" id="PTHR24279:SF120">
    <property type="entry name" value="CYTOCHROME P450"/>
    <property type="match status" value="1"/>
</dbReference>